<evidence type="ECO:0000313" key="2">
    <source>
        <dbReference type="Proteomes" id="UP001064087"/>
    </source>
</evidence>
<dbReference type="EMBL" id="CP106738">
    <property type="protein sequence ID" value="UXX83808.1"/>
    <property type="molecule type" value="Genomic_DNA"/>
</dbReference>
<dbReference type="Proteomes" id="UP001064087">
    <property type="component" value="Chromosome"/>
</dbReference>
<sequence>MTQAAINPGALNLVANCARVTPDEHVLVAIESPDLGYYGADLAPSIIDALTRLGARVECMNVAFDPEAREVPSALMERMLEADVLISLARIGDQLRFDNAPGRARMVQCYALNAAMLRSSFGVAPYGAFTALKTAVDTALFNAGQIVISCADGTHLTGHAPAMAIPSDTTCARFPLSVFSPVPARHFTGRLALPEFLIGTGSRYYESFYEPLNAGTFAEMQDGRLAGFSGDAGGIQQANAHYDHVSARYGLDRYAVHSWHAGIHPGCAYDDSVENTPERWSGSAFGNPRILHFHTCGTQPPGEICWNVIDPTIELDGVRLWDNGVFYPDRLPQAARVLADFPELPPLFAAPERQIGV</sequence>
<dbReference type="RefSeq" id="WP_263048287.1">
    <property type="nucleotide sequence ID" value="NZ_CP106738.1"/>
</dbReference>
<organism evidence="1 2">
    <name type="scientific">Roseovarius pelagicus</name>
    <dbReference type="NCBI Taxonomy" id="2980108"/>
    <lineage>
        <taxon>Bacteria</taxon>
        <taxon>Pseudomonadati</taxon>
        <taxon>Pseudomonadota</taxon>
        <taxon>Alphaproteobacteria</taxon>
        <taxon>Rhodobacterales</taxon>
        <taxon>Roseobacteraceae</taxon>
        <taxon>Roseovarius</taxon>
    </lineage>
</organism>
<gene>
    <name evidence="1" type="ORF">N7U68_03880</name>
</gene>
<proteinExistence type="predicted"/>
<evidence type="ECO:0000313" key="1">
    <source>
        <dbReference type="EMBL" id="UXX83808.1"/>
    </source>
</evidence>
<reference evidence="1" key="1">
    <citation type="submission" date="2022-10" db="EMBL/GenBank/DDBJ databases">
        <title>Roseovarius pelagicus sp. nov., isolated from Arctic seawater.</title>
        <authorList>
            <person name="Hong Y.W."/>
            <person name="Hwang C.Y."/>
        </authorList>
    </citation>
    <scope>NUCLEOTIDE SEQUENCE</scope>
    <source>
        <strain evidence="1">HL-MP18</strain>
    </source>
</reference>
<evidence type="ECO:0008006" key="3">
    <source>
        <dbReference type="Google" id="ProtNLM"/>
    </source>
</evidence>
<protein>
    <recommendedName>
        <fullName evidence="3">Leucyl aminopeptidase (Aminopeptidase T)</fullName>
    </recommendedName>
</protein>
<keyword evidence="2" id="KW-1185">Reference proteome</keyword>
<accession>A0ABY6DEZ6</accession>
<name>A0ABY6DEZ6_9RHOB</name>